<name>A0A511KBU6_RHOTO</name>
<feature type="compositionally biased region" description="Basic residues" evidence="7">
    <location>
        <begin position="241"/>
        <end position="256"/>
    </location>
</feature>
<reference evidence="9 10" key="1">
    <citation type="submission" date="2019-07" db="EMBL/GenBank/DDBJ databases">
        <title>Rhodotorula toruloides NBRC10032 genome sequencing.</title>
        <authorList>
            <person name="Shida Y."/>
            <person name="Takaku H."/>
            <person name="Ogasawara W."/>
            <person name="Mori K."/>
        </authorList>
    </citation>
    <scope>NUCLEOTIDE SEQUENCE [LARGE SCALE GENOMIC DNA]</scope>
    <source>
        <strain evidence="9 10">NBRC10032</strain>
    </source>
</reference>
<feature type="region of interest" description="Disordered" evidence="7">
    <location>
        <begin position="192"/>
        <end position="211"/>
    </location>
</feature>
<feature type="region of interest" description="Disordered" evidence="7">
    <location>
        <begin position="596"/>
        <end position="617"/>
    </location>
</feature>
<dbReference type="PANTHER" id="PTHR47416">
    <property type="entry name" value="BASIC-LEUCINE ZIPPER TRANSCRIPTION FACTOR F-RELATED"/>
    <property type="match status" value="1"/>
</dbReference>
<comment type="subcellular location">
    <subcellularLocation>
        <location evidence="1">Nucleus</location>
    </subcellularLocation>
</comment>
<evidence type="ECO:0000259" key="8">
    <source>
        <dbReference type="PROSITE" id="PS50217"/>
    </source>
</evidence>
<feature type="compositionally biased region" description="Polar residues" evidence="7">
    <location>
        <begin position="281"/>
        <end position="294"/>
    </location>
</feature>
<feature type="compositionally biased region" description="Low complexity" evidence="7">
    <location>
        <begin position="192"/>
        <end position="201"/>
    </location>
</feature>
<dbReference type="GO" id="GO:0003677">
    <property type="term" value="F:DNA binding"/>
    <property type="evidence" value="ECO:0007669"/>
    <property type="project" value="UniProtKB-KW"/>
</dbReference>
<keyword evidence="3" id="KW-0805">Transcription regulation</keyword>
<evidence type="ECO:0000256" key="1">
    <source>
        <dbReference type="ARBA" id="ARBA00004123"/>
    </source>
</evidence>
<protein>
    <submittedName>
        <fullName evidence="9">BZIP transcription factor</fullName>
    </submittedName>
</protein>
<evidence type="ECO:0000256" key="5">
    <source>
        <dbReference type="ARBA" id="ARBA00023163"/>
    </source>
</evidence>
<dbReference type="OrthoDB" id="5571888at2759"/>
<comment type="caution">
    <text evidence="9">The sequence shown here is derived from an EMBL/GenBank/DDBJ whole genome shotgun (WGS) entry which is preliminary data.</text>
</comment>
<evidence type="ECO:0000256" key="2">
    <source>
        <dbReference type="ARBA" id="ARBA00007163"/>
    </source>
</evidence>
<dbReference type="PROSITE" id="PS50217">
    <property type="entry name" value="BZIP"/>
    <property type="match status" value="1"/>
</dbReference>
<keyword evidence="6" id="KW-0539">Nucleus</keyword>
<organism evidence="9 10">
    <name type="scientific">Rhodotorula toruloides</name>
    <name type="common">Yeast</name>
    <name type="synonym">Rhodosporidium toruloides</name>
    <dbReference type="NCBI Taxonomy" id="5286"/>
    <lineage>
        <taxon>Eukaryota</taxon>
        <taxon>Fungi</taxon>
        <taxon>Dikarya</taxon>
        <taxon>Basidiomycota</taxon>
        <taxon>Pucciniomycotina</taxon>
        <taxon>Microbotryomycetes</taxon>
        <taxon>Sporidiobolales</taxon>
        <taxon>Sporidiobolaceae</taxon>
        <taxon>Rhodotorula</taxon>
    </lineage>
</organism>
<feature type="compositionally biased region" description="Low complexity" evidence="7">
    <location>
        <begin position="257"/>
        <end position="272"/>
    </location>
</feature>
<keyword evidence="5" id="KW-0804">Transcription</keyword>
<evidence type="ECO:0000256" key="7">
    <source>
        <dbReference type="SAM" id="MobiDB-lite"/>
    </source>
</evidence>
<feature type="region of interest" description="Disordered" evidence="7">
    <location>
        <begin position="422"/>
        <end position="451"/>
    </location>
</feature>
<feature type="compositionally biased region" description="Low complexity" evidence="7">
    <location>
        <begin position="599"/>
        <end position="611"/>
    </location>
</feature>
<feature type="compositionally biased region" description="Polar residues" evidence="7">
    <location>
        <begin position="96"/>
        <end position="108"/>
    </location>
</feature>
<feature type="compositionally biased region" description="Basic and acidic residues" evidence="7">
    <location>
        <begin position="304"/>
        <end position="321"/>
    </location>
</feature>
<evidence type="ECO:0000256" key="4">
    <source>
        <dbReference type="ARBA" id="ARBA00023125"/>
    </source>
</evidence>
<evidence type="ECO:0000256" key="3">
    <source>
        <dbReference type="ARBA" id="ARBA00023015"/>
    </source>
</evidence>
<keyword evidence="4" id="KW-0238">DNA-binding</keyword>
<evidence type="ECO:0000313" key="9">
    <source>
        <dbReference type="EMBL" id="GEM07802.1"/>
    </source>
</evidence>
<dbReference type="PANTHER" id="PTHR47416:SF8">
    <property type="entry name" value="BASIC-LEUCINE ZIPPER TRANSCRIPTION FACTOR E-RELATED"/>
    <property type="match status" value="1"/>
</dbReference>
<dbReference type="SMART" id="SM00338">
    <property type="entry name" value="BRLZ"/>
    <property type="match status" value="1"/>
</dbReference>
<accession>A0A511KBU6</accession>
<feature type="domain" description="BZIP" evidence="8">
    <location>
        <begin position="314"/>
        <end position="377"/>
    </location>
</feature>
<evidence type="ECO:0000256" key="6">
    <source>
        <dbReference type="ARBA" id="ARBA00023242"/>
    </source>
</evidence>
<dbReference type="Proteomes" id="UP000321518">
    <property type="component" value="Unassembled WGS sequence"/>
</dbReference>
<dbReference type="InterPro" id="IPR046347">
    <property type="entry name" value="bZIP_sf"/>
</dbReference>
<dbReference type="GO" id="GO:0005634">
    <property type="term" value="C:nucleus"/>
    <property type="evidence" value="ECO:0007669"/>
    <property type="project" value="UniProtKB-SubCell"/>
</dbReference>
<feature type="region of interest" description="Disordered" evidence="7">
    <location>
        <begin position="217"/>
        <end position="326"/>
    </location>
</feature>
<dbReference type="InterPro" id="IPR004827">
    <property type="entry name" value="bZIP"/>
</dbReference>
<dbReference type="Gene3D" id="1.20.5.170">
    <property type="match status" value="1"/>
</dbReference>
<dbReference type="PROSITE" id="PS00036">
    <property type="entry name" value="BZIP_BASIC"/>
    <property type="match status" value="1"/>
</dbReference>
<dbReference type="Pfam" id="PF07716">
    <property type="entry name" value="bZIP_2"/>
    <property type="match status" value="1"/>
</dbReference>
<sequence length="779" mass="81794">MSTSLGDLSGLQGMLAQLTGNNAAADPLVVQPGDTDTEGMSFAELFSHYLAPEVAKLTPSSSSAPMTDLTSPFVFGGSAPSTSTAGSTSGDAFSPLSPSTSFDPSTFMPTIPGSPFSHSSDGNSGHSPFSLADLDFSSTTVGGVPADGFAIDPSVFGPPAETNGFDQTMSLALPPAAALPLLPALPIAPIEQSQPQEQPQQLTASGRPKRNVAHTVIDEEDEDDLYSSDGSVADTSGTSRNGRRTSRKPSAAKKARSSLASSEEPPSSAASRKQVARSVAQLASATLHKTSANSHLPPVPQWADKPDPEEYSKLSSKEKRQLRNKLSARNFRHRRKEYITTLEEQIHDRDTIIATLRDEVGVMRAENSGLKTEVATLKEKWQDLLDKLSSLSAPPTTAAAGLGTNPSRAVAAGASVVKQEDAESSVPAAGPSTRRIGTRAAVSSSNSLQLPNFSKDVSAHARRSTGAWSTASPGLGGGFMSVHTTLIPDVAPLADGVAPKLPLSSKPFSNQSFNPALNALSQNQIADLPALTSHLRTGFSAAQHQGQQQAKPVQQTPKGTFEDFFASNPFWLRPDQLEQNRAALYGKLANNAAGLVAAQKEQQQHQQPQQQDDAYLPVPQGFKPAFFRSPKLSTSTSPTTSELLAYQSPAAFSSPPPLSHQDALALREQAMSASVAHLASQTLMQRMMASFWDAFSGSPASSGLSADKVKAVLGGKARVEVVPVSAPASPKAAPASIDALGAQMGGLRLDASTSDEASSSSCSFTQQVHGRRWIMEKRA</sequence>
<gene>
    <name evidence="9" type="ORF">Rt10032_c04g1819</name>
</gene>
<dbReference type="GO" id="GO:0003700">
    <property type="term" value="F:DNA-binding transcription factor activity"/>
    <property type="evidence" value="ECO:0007669"/>
    <property type="project" value="InterPro"/>
</dbReference>
<feature type="region of interest" description="Disordered" evidence="7">
    <location>
        <begin position="79"/>
        <end position="125"/>
    </location>
</feature>
<feature type="compositionally biased region" description="Low complexity" evidence="7">
    <location>
        <begin position="79"/>
        <end position="94"/>
    </location>
</feature>
<evidence type="ECO:0000313" key="10">
    <source>
        <dbReference type="Proteomes" id="UP000321518"/>
    </source>
</evidence>
<feature type="compositionally biased region" description="Polar residues" evidence="7">
    <location>
        <begin position="441"/>
        <end position="451"/>
    </location>
</feature>
<proteinExistence type="inferred from homology"/>
<dbReference type="AlphaFoldDB" id="A0A511KBU6"/>
<comment type="similarity">
    <text evidence="2">Belongs to the bZIP family.</text>
</comment>
<dbReference type="CDD" id="cd14810">
    <property type="entry name" value="bZIP_u1"/>
    <property type="match status" value="1"/>
</dbReference>
<feature type="compositionally biased region" description="Polar residues" evidence="7">
    <location>
        <begin position="116"/>
        <end position="125"/>
    </location>
</feature>
<dbReference type="SUPFAM" id="SSF57959">
    <property type="entry name" value="Leucine zipper domain"/>
    <property type="match status" value="1"/>
</dbReference>
<dbReference type="EMBL" id="BJWK01000004">
    <property type="protein sequence ID" value="GEM07802.1"/>
    <property type="molecule type" value="Genomic_DNA"/>
</dbReference>